<feature type="active site" description="Proton donor/acceptor" evidence="7">
    <location>
        <position position="334"/>
    </location>
</feature>
<gene>
    <name evidence="11" type="ORF">HHL27_07330</name>
</gene>
<keyword evidence="5 7" id="KW-0573">Peptidoglycan synthesis</keyword>
<dbReference type="InterPro" id="IPR038063">
    <property type="entry name" value="Transpep_catalytic_dom"/>
</dbReference>
<sequence>MRRFLLTTCLALSLAACNSNSSGIGTGATDTGAASEPAQEQQGITADSMASHDPGPGQAPDPAAADDQPRPIMKVQVVLERLGFAPGVIDGQMGLSTHNALRGLQQANDLPQSGELDDQTQTLLSRWSQIAATRVVTIPADFAAGPFAPLPKDPVEQAKLPSLGYASLDEKLAERFHTTPEVLHALNPAPQGSPPVAFAAGQKIRVPNVGNDAISAVGKQDEDWLRTLASLGVGTDQPPLDRIVVSRSKGTLSGYDTAGKLVALFTVTTGSSHDPLPLGAWKIYGIDHNPKFHYNPDLFWDVSDKKPKVLLPPGPNGPVGVVWIDLSKEHYGIHGTPEPQTIGRSQSHGCVRLTNWDVARLAQMVSTKTKVEFVV</sequence>
<dbReference type="Gene3D" id="2.40.440.10">
    <property type="entry name" value="L,D-transpeptidase catalytic domain-like"/>
    <property type="match status" value="1"/>
</dbReference>
<dbReference type="RefSeq" id="WP_169492696.1">
    <property type="nucleotide sequence ID" value="NZ_JABBGM010000002.1"/>
</dbReference>
<feature type="domain" description="L,D-TPase catalytic" evidence="10">
    <location>
        <begin position="241"/>
        <end position="374"/>
    </location>
</feature>
<evidence type="ECO:0000256" key="6">
    <source>
        <dbReference type="ARBA" id="ARBA00023316"/>
    </source>
</evidence>
<keyword evidence="12" id="KW-1185">Reference proteome</keyword>
<dbReference type="InterPro" id="IPR050979">
    <property type="entry name" value="LD-transpeptidase"/>
</dbReference>
<dbReference type="InterPro" id="IPR005490">
    <property type="entry name" value="LD_TPept_cat_dom"/>
</dbReference>
<organism evidence="11 12">
    <name type="scientific">Novosphingobium olei</name>
    <dbReference type="NCBI Taxonomy" id="2728851"/>
    <lineage>
        <taxon>Bacteria</taxon>
        <taxon>Pseudomonadati</taxon>
        <taxon>Pseudomonadota</taxon>
        <taxon>Alphaproteobacteria</taxon>
        <taxon>Sphingomonadales</taxon>
        <taxon>Sphingomonadaceae</taxon>
        <taxon>Novosphingobium</taxon>
    </lineage>
</organism>
<dbReference type="InterPro" id="IPR002477">
    <property type="entry name" value="Peptidoglycan-bd-like"/>
</dbReference>
<evidence type="ECO:0000256" key="8">
    <source>
        <dbReference type="SAM" id="MobiDB-lite"/>
    </source>
</evidence>
<feature type="compositionally biased region" description="Low complexity" evidence="8">
    <location>
        <begin position="53"/>
        <end position="66"/>
    </location>
</feature>
<keyword evidence="6 7" id="KW-0961">Cell wall biogenesis/degradation</keyword>
<feature type="chain" id="PRO_5031336056" evidence="9">
    <location>
        <begin position="22"/>
        <end position="375"/>
    </location>
</feature>
<proteinExistence type="inferred from homology"/>
<dbReference type="Proteomes" id="UP000583556">
    <property type="component" value="Unassembled WGS sequence"/>
</dbReference>
<dbReference type="GO" id="GO:0016740">
    <property type="term" value="F:transferase activity"/>
    <property type="evidence" value="ECO:0007669"/>
    <property type="project" value="UniProtKB-KW"/>
</dbReference>
<dbReference type="AlphaFoldDB" id="A0A7Y0BMZ8"/>
<reference evidence="11 12" key="1">
    <citation type="submission" date="2020-04" db="EMBL/GenBank/DDBJ databases">
        <title>Novosphingobium sp. TW-4 isolated from soil.</title>
        <authorList>
            <person name="Dahal R.H."/>
            <person name="Chaudhary D.K."/>
        </authorList>
    </citation>
    <scope>NUCLEOTIDE SEQUENCE [LARGE SCALE GENOMIC DNA]</scope>
    <source>
        <strain evidence="11 12">TW-4</strain>
    </source>
</reference>
<dbReference type="UniPathway" id="UPA00219"/>
<evidence type="ECO:0000256" key="1">
    <source>
        <dbReference type="ARBA" id="ARBA00004752"/>
    </source>
</evidence>
<feature type="signal peptide" evidence="9">
    <location>
        <begin position="1"/>
        <end position="21"/>
    </location>
</feature>
<evidence type="ECO:0000313" key="12">
    <source>
        <dbReference type="Proteomes" id="UP000583556"/>
    </source>
</evidence>
<dbReference type="Gene3D" id="1.10.101.10">
    <property type="entry name" value="PGBD-like superfamily/PGBD"/>
    <property type="match status" value="1"/>
</dbReference>
<dbReference type="PROSITE" id="PS52029">
    <property type="entry name" value="LD_TPASE"/>
    <property type="match status" value="1"/>
</dbReference>
<dbReference type="SUPFAM" id="SSF47090">
    <property type="entry name" value="PGBD-like"/>
    <property type="match status" value="1"/>
</dbReference>
<dbReference type="GO" id="GO:0071972">
    <property type="term" value="F:peptidoglycan L,D-transpeptidase activity"/>
    <property type="evidence" value="ECO:0007669"/>
    <property type="project" value="TreeGrafter"/>
</dbReference>
<evidence type="ECO:0000313" key="11">
    <source>
        <dbReference type="EMBL" id="NML93477.1"/>
    </source>
</evidence>
<comment type="caution">
    <text evidence="11">The sequence shown here is derived from an EMBL/GenBank/DDBJ whole genome shotgun (WGS) entry which is preliminary data.</text>
</comment>
<feature type="region of interest" description="Disordered" evidence="8">
    <location>
        <begin position="21"/>
        <end position="69"/>
    </location>
</feature>
<dbReference type="PROSITE" id="PS51257">
    <property type="entry name" value="PROKAR_LIPOPROTEIN"/>
    <property type="match status" value="1"/>
</dbReference>
<dbReference type="InterPro" id="IPR036366">
    <property type="entry name" value="PGBDSf"/>
</dbReference>
<evidence type="ECO:0000256" key="5">
    <source>
        <dbReference type="ARBA" id="ARBA00022984"/>
    </source>
</evidence>
<keyword evidence="9" id="KW-0732">Signal</keyword>
<dbReference type="SUPFAM" id="SSF141523">
    <property type="entry name" value="L,D-transpeptidase catalytic domain-like"/>
    <property type="match status" value="1"/>
</dbReference>
<dbReference type="Pfam" id="PF03734">
    <property type="entry name" value="YkuD"/>
    <property type="match status" value="1"/>
</dbReference>
<feature type="compositionally biased region" description="Low complexity" evidence="8">
    <location>
        <begin position="21"/>
        <end position="35"/>
    </location>
</feature>
<name>A0A7Y0BMZ8_9SPHN</name>
<dbReference type="GO" id="GO:0008360">
    <property type="term" value="P:regulation of cell shape"/>
    <property type="evidence" value="ECO:0007669"/>
    <property type="project" value="UniProtKB-UniRule"/>
</dbReference>
<dbReference type="PANTHER" id="PTHR30582:SF30">
    <property type="entry name" value="BLR4375 PROTEIN"/>
    <property type="match status" value="1"/>
</dbReference>
<evidence type="ECO:0000259" key="10">
    <source>
        <dbReference type="PROSITE" id="PS52029"/>
    </source>
</evidence>
<accession>A0A7Y0BMZ8</accession>
<dbReference type="GO" id="GO:0071555">
    <property type="term" value="P:cell wall organization"/>
    <property type="evidence" value="ECO:0007669"/>
    <property type="project" value="UniProtKB-UniRule"/>
</dbReference>
<dbReference type="GO" id="GO:0018104">
    <property type="term" value="P:peptidoglycan-protein cross-linking"/>
    <property type="evidence" value="ECO:0007669"/>
    <property type="project" value="TreeGrafter"/>
</dbReference>
<dbReference type="GO" id="GO:0005576">
    <property type="term" value="C:extracellular region"/>
    <property type="evidence" value="ECO:0007669"/>
    <property type="project" value="TreeGrafter"/>
</dbReference>
<keyword evidence="3" id="KW-0808">Transferase</keyword>
<comment type="similarity">
    <text evidence="2">Belongs to the YkuD family.</text>
</comment>
<dbReference type="PANTHER" id="PTHR30582">
    <property type="entry name" value="L,D-TRANSPEPTIDASE"/>
    <property type="match status" value="1"/>
</dbReference>
<dbReference type="EMBL" id="JABBGM010000002">
    <property type="protein sequence ID" value="NML93477.1"/>
    <property type="molecule type" value="Genomic_DNA"/>
</dbReference>
<evidence type="ECO:0000256" key="9">
    <source>
        <dbReference type="SAM" id="SignalP"/>
    </source>
</evidence>
<keyword evidence="4 7" id="KW-0133">Cell shape</keyword>
<dbReference type="Pfam" id="PF01471">
    <property type="entry name" value="PG_binding_1"/>
    <property type="match status" value="1"/>
</dbReference>
<evidence type="ECO:0000256" key="3">
    <source>
        <dbReference type="ARBA" id="ARBA00022679"/>
    </source>
</evidence>
<evidence type="ECO:0000256" key="7">
    <source>
        <dbReference type="PROSITE-ProRule" id="PRU01373"/>
    </source>
</evidence>
<feature type="active site" description="Nucleophile" evidence="7">
    <location>
        <position position="350"/>
    </location>
</feature>
<dbReference type="CDD" id="cd16913">
    <property type="entry name" value="YkuD_like"/>
    <property type="match status" value="1"/>
</dbReference>
<evidence type="ECO:0000256" key="2">
    <source>
        <dbReference type="ARBA" id="ARBA00005992"/>
    </source>
</evidence>
<comment type="pathway">
    <text evidence="1 7">Cell wall biogenesis; peptidoglycan biosynthesis.</text>
</comment>
<evidence type="ECO:0000256" key="4">
    <source>
        <dbReference type="ARBA" id="ARBA00022960"/>
    </source>
</evidence>
<dbReference type="InterPro" id="IPR036365">
    <property type="entry name" value="PGBD-like_sf"/>
</dbReference>
<protein>
    <submittedName>
        <fullName evidence="11">Murein L,D-transpeptidase</fullName>
    </submittedName>
</protein>